<comment type="caution">
    <text evidence="1">The sequence shown here is derived from an EMBL/GenBank/DDBJ whole genome shotgun (WGS) entry which is preliminary data.</text>
</comment>
<accession>A0A834X7I0</accession>
<evidence type="ECO:0000313" key="1">
    <source>
        <dbReference type="EMBL" id="KAF7839405.1"/>
    </source>
</evidence>
<gene>
    <name evidence="1" type="ORF">G2W53_007887</name>
</gene>
<evidence type="ECO:0000313" key="2">
    <source>
        <dbReference type="Proteomes" id="UP000634136"/>
    </source>
</evidence>
<sequence length="35" mass="4214">MEIIFKALIRGRITQIKKNQIRKFQPYNPKLNVVD</sequence>
<dbReference type="Proteomes" id="UP000634136">
    <property type="component" value="Unassembled WGS sequence"/>
</dbReference>
<dbReference type="EMBL" id="JAAIUW010000003">
    <property type="protein sequence ID" value="KAF7839405.1"/>
    <property type="molecule type" value="Genomic_DNA"/>
</dbReference>
<organism evidence="1 2">
    <name type="scientific">Senna tora</name>
    <dbReference type="NCBI Taxonomy" id="362788"/>
    <lineage>
        <taxon>Eukaryota</taxon>
        <taxon>Viridiplantae</taxon>
        <taxon>Streptophyta</taxon>
        <taxon>Embryophyta</taxon>
        <taxon>Tracheophyta</taxon>
        <taxon>Spermatophyta</taxon>
        <taxon>Magnoliopsida</taxon>
        <taxon>eudicotyledons</taxon>
        <taxon>Gunneridae</taxon>
        <taxon>Pentapetalae</taxon>
        <taxon>rosids</taxon>
        <taxon>fabids</taxon>
        <taxon>Fabales</taxon>
        <taxon>Fabaceae</taxon>
        <taxon>Caesalpinioideae</taxon>
        <taxon>Cassia clade</taxon>
        <taxon>Senna</taxon>
    </lineage>
</organism>
<keyword evidence="2" id="KW-1185">Reference proteome</keyword>
<name>A0A834X7I0_9FABA</name>
<proteinExistence type="predicted"/>
<reference evidence="1" key="1">
    <citation type="submission" date="2020-09" db="EMBL/GenBank/DDBJ databases">
        <title>Genome-Enabled Discovery of Anthraquinone Biosynthesis in Senna tora.</title>
        <authorList>
            <person name="Kang S.-H."/>
            <person name="Pandey R.P."/>
            <person name="Lee C.-M."/>
            <person name="Sim J.-S."/>
            <person name="Jeong J.-T."/>
            <person name="Choi B.-S."/>
            <person name="Jung M."/>
            <person name="Ginzburg D."/>
            <person name="Zhao K."/>
            <person name="Won S.Y."/>
            <person name="Oh T.-J."/>
            <person name="Yu Y."/>
            <person name="Kim N.-H."/>
            <person name="Lee O.R."/>
            <person name="Lee T.-H."/>
            <person name="Bashyal P."/>
            <person name="Kim T.-S."/>
            <person name="Lee W.-H."/>
            <person name="Kawkins C."/>
            <person name="Kim C.-K."/>
            <person name="Kim J.S."/>
            <person name="Ahn B.O."/>
            <person name="Rhee S.Y."/>
            <person name="Sohng J.K."/>
        </authorList>
    </citation>
    <scope>NUCLEOTIDE SEQUENCE</scope>
    <source>
        <tissue evidence="1">Leaf</tissue>
    </source>
</reference>
<protein>
    <submittedName>
        <fullName evidence="1">Uncharacterized protein</fullName>
    </submittedName>
</protein>
<dbReference type="AlphaFoldDB" id="A0A834X7I0"/>